<gene>
    <name evidence="1" type="ORF">Dsin_008676</name>
</gene>
<keyword evidence="2" id="KW-1185">Reference proteome</keyword>
<sequence>MTEVREAIDGQRNLEINFVGPDQKKLKQGWDLIIFSEVDAHGLEVKLNDAIVVSVRISHQEVRRVLIDNRSSADILSDWVFDQLGFQRRDLKPLVIQLRGFGEQK</sequence>
<organism evidence="1 2">
    <name type="scientific">Dipteronia sinensis</name>
    <dbReference type="NCBI Taxonomy" id="43782"/>
    <lineage>
        <taxon>Eukaryota</taxon>
        <taxon>Viridiplantae</taxon>
        <taxon>Streptophyta</taxon>
        <taxon>Embryophyta</taxon>
        <taxon>Tracheophyta</taxon>
        <taxon>Spermatophyta</taxon>
        <taxon>Magnoliopsida</taxon>
        <taxon>eudicotyledons</taxon>
        <taxon>Gunneridae</taxon>
        <taxon>Pentapetalae</taxon>
        <taxon>rosids</taxon>
        <taxon>malvids</taxon>
        <taxon>Sapindales</taxon>
        <taxon>Sapindaceae</taxon>
        <taxon>Hippocastanoideae</taxon>
        <taxon>Acereae</taxon>
        <taxon>Dipteronia</taxon>
    </lineage>
</organism>
<evidence type="ECO:0000313" key="2">
    <source>
        <dbReference type="Proteomes" id="UP001281410"/>
    </source>
</evidence>
<protein>
    <submittedName>
        <fullName evidence="1">Uncharacterized protein</fullName>
    </submittedName>
</protein>
<evidence type="ECO:0000313" key="1">
    <source>
        <dbReference type="EMBL" id="KAK3221651.1"/>
    </source>
</evidence>
<dbReference type="Proteomes" id="UP001281410">
    <property type="component" value="Unassembled WGS sequence"/>
</dbReference>
<dbReference type="EMBL" id="JANJYJ010000003">
    <property type="protein sequence ID" value="KAK3221651.1"/>
    <property type="molecule type" value="Genomic_DNA"/>
</dbReference>
<comment type="caution">
    <text evidence="1">The sequence shown here is derived from an EMBL/GenBank/DDBJ whole genome shotgun (WGS) entry which is preliminary data.</text>
</comment>
<proteinExistence type="predicted"/>
<accession>A0AAE0AP18</accession>
<name>A0AAE0AP18_9ROSI</name>
<reference evidence="1" key="1">
    <citation type="journal article" date="2023" name="Plant J.">
        <title>Genome sequences and population genomics provide insights into the demographic history, inbreeding, and mutation load of two 'living fossil' tree species of Dipteronia.</title>
        <authorList>
            <person name="Feng Y."/>
            <person name="Comes H.P."/>
            <person name="Chen J."/>
            <person name="Zhu S."/>
            <person name="Lu R."/>
            <person name="Zhang X."/>
            <person name="Li P."/>
            <person name="Qiu J."/>
            <person name="Olsen K.M."/>
            <person name="Qiu Y."/>
        </authorList>
    </citation>
    <scope>NUCLEOTIDE SEQUENCE</scope>
    <source>
        <strain evidence="1">NBL</strain>
    </source>
</reference>
<dbReference type="PANTHER" id="PTHR33240">
    <property type="entry name" value="OS08G0508500 PROTEIN"/>
    <property type="match status" value="1"/>
</dbReference>
<dbReference type="AlphaFoldDB" id="A0AAE0AP18"/>
<dbReference type="PANTHER" id="PTHR33240:SF15">
    <property type="entry name" value="GAG-PRO-LIKE PROTEIN"/>
    <property type="match status" value="1"/>
</dbReference>